<evidence type="ECO:0000313" key="1">
    <source>
        <dbReference type="EMBL" id="GAF92652.1"/>
    </source>
</evidence>
<dbReference type="AlphaFoldDB" id="X0TWY8"/>
<dbReference type="EMBL" id="BARS01016959">
    <property type="protein sequence ID" value="GAF92652.1"/>
    <property type="molecule type" value="Genomic_DNA"/>
</dbReference>
<organism evidence="1">
    <name type="scientific">marine sediment metagenome</name>
    <dbReference type="NCBI Taxonomy" id="412755"/>
    <lineage>
        <taxon>unclassified sequences</taxon>
        <taxon>metagenomes</taxon>
        <taxon>ecological metagenomes</taxon>
    </lineage>
</organism>
<comment type="caution">
    <text evidence="1">The sequence shown here is derived from an EMBL/GenBank/DDBJ whole genome shotgun (WGS) entry which is preliminary data.</text>
</comment>
<sequence length="162" mass="19075">MSNDDEKKAYERMYLEYFLQDCSLKGHLIDYERPDFIFTCSDGLIIGIEITTIFQPKLDKSKFYPSQIESHFNQIVELTKKNFLEKYKSSLTVQFAFENEIVSSKDETIKLSKKLSDLIYDTIRNEDCSKFFDVEIQEDNLPNGLYKINIIYSPNISETLWS</sequence>
<reference evidence="1" key="1">
    <citation type="journal article" date="2014" name="Front. Microbiol.">
        <title>High frequency of phylogenetically diverse reductive dehalogenase-homologous genes in deep subseafloor sedimentary metagenomes.</title>
        <authorList>
            <person name="Kawai M."/>
            <person name="Futagami T."/>
            <person name="Toyoda A."/>
            <person name="Takaki Y."/>
            <person name="Nishi S."/>
            <person name="Hori S."/>
            <person name="Arai W."/>
            <person name="Tsubouchi T."/>
            <person name="Morono Y."/>
            <person name="Uchiyama I."/>
            <person name="Ito T."/>
            <person name="Fujiyama A."/>
            <person name="Inagaki F."/>
            <person name="Takami H."/>
        </authorList>
    </citation>
    <scope>NUCLEOTIDE SEQUENCE</scope>
    <source>
        <strain evidence="1">Expedition CK06-06</strain>
    </source>
</reference>
<name>X0TWY8_9ZZZZ</name>
<feature type="non-terminal residue" evidence="1">
    <location>
        <position position="162"/>
    </location>
</feature>
<proteinExistence type="predicted"/>
<accession>X0TWY8</accession>
<protein>
    <submittedName>
        <fullName evidence="1">Uncharacterized protein</fullName>
    </submittedName>
</protein>
<gene>
    <name evidence="1" type="ORF">S01H1_27806</name>
</gene>